<keyword evidence="2" id="KW-0472">Membrane</keyword>
<proteinExistence type="predicted"/>
<dbReference type="Proteomes" id="UP000887575">
    <property type="component" value="Unassembled WGS sequence"/>
</dbReference>
<evidence type="ECO:0000313" key="5">
    <source>
        <dbReference type="WBParaSite" id="MBELARI_LOCUS21923"/>
    </source>
</evidence>
<protein>
    <submittedName>
        <fullName evidence="5">Uncharacterized protein</fullName>
    </submittedName>
</protein>
<accession>A0AAF3F5L1</accession>
<dbReference type="AlphaFoldDB" id="A0AAF3F5L1"/>
<keyword evidence="4" id="KW-1185">Reference proteome</keyword>
<keyword evidence="3" id="KW-0732">Signal</keyword>
<keyword evidence="2" id="KW-1133">Transmembrane helix</keyword>
<feature type="region of interest" description="Disordered" evidence="1">
    <location>
        <begin position="29"/>
        <end position="82"/>
    </location>
</feature>
<feature type="compositionally biased region" description="Basic residues" evidence="1">
    <location>
        <begin position="64"/>
        <end position="82"/>
    </location>
</feature>
<feature type="signal peptide" evidence="3">
    <location>
        <begin position="1"/>
        <end position="21"/>
    </location>
</feature>
<feature type="compositionally biased region" description="Polar residues" evidence="1">
    <location>
        <begin position="53"/>
        <end position="63"/>
    </location>
</feature>
<feature type="chain" id="PRO_5042150247" evidence="3">
    <location>
        <begin position="22"/>
        <end position="123"/>
    </location>
</feature>
<reference evidence="5" key="1">
    <citation type="submission" date="2024-02" db="UniProtKB">
        <authorList>
            <consortium name="WormBaseParasite"/>
        </authorList>
    </citation>
    <scope>IDENTIFICATION</scope>
</reference>
<feature type="transmembrane region" description="Helical" evidence="2">
    <location>
        <begin position="88"/>
        <end position="121"/>
    </location>
</feature>
<evidence type="ECO:0000256" key="3">
    <source>
        <dbReference type="SAM" id="SignalP"/>
    </source>
</evidence>
<keyword evidence="2" id="KW-0812">Transmembrane</keyword>
<evidence type="ECO:0000256" key="1">
    <source>
        <dbReference type="SAM" id="MobiDB-lite"/>
    </source>
</evidence>
<evidence type="ECO:0000313" key="4">
    <source>
        <dbReference type="Proteomes" id="UP000887575"/>
    </source>
</evidence>
<evidence type="ECO:0000256" key="2">
    <source>
        <dbReference type="SAM" id="Phobius"/>
    </source>
</evidence>
<dbReference type="WBParaSite" id="MBELARI_LOCUS21923">
    <property type="protein sequence ID" value="MBELARI_LOCUS21923"/>
    <property type="gene ID" value="MBELARI_LOCUS21923"/>
</dbReference>
<organism evidence="4 5">
    <name type="scientific">Mesorhabditis belari</name>
    <dbReference type="NCBI Taxonomy" id="2138241"/>
    <lineage>
        <taxon>Eukaryota</taxon>
        <taxon>Metazoa</taxon>
        <taxon>Ecdysozoa</taxon>
        <taxon>Nematoda</taxon>
        <taxon>Chromadorea</taxon>
        <taxon>Rhabditida</taxon>
        <taxon>Rhabditina</taxon>
        <taxon>Rhabditomorpha</taxon>
        <taxon>Rhabditoidea</taxon>
        <taxon>Rhabditidae</taxon>
        <taxon>Mesorhabditinae</taxon>
        <taxon>Mesorhabditis</taxon>
    </lineage>
</organism>
<sequence>MPYIFTQFFLHLVIFLGSTNSYQLDRDDDDLNLDSTEPPKTCVQKSKKRGKGKQTSTKATNHYSKPKQKKKDRKKVNPRRKSSKSYLFWIACVVLTVCQVILCVLLLASLGIAALSIVCILNT</sequence>
<name>A0AAF3F5L1_9BILA</name>